<dbReference type="Pfam" id="PF13646">
    <property type="entry name" value="HEAT_2"/>
    <property type="match status" value="1"/>
</dbReference>
<feature type="transmembrane region" description="Helical" evidence="4">
    <location>
        <begin position="111"/>
        <end position="133"/>
    </location>
</feature>
<dbReference type="SUPFAM" id="SSF48371">
    <property type="entry name" value="ARM repeat"/>
    <property type="match status" value="1"/>
</dbReference>
<evidence type="ECO:0000256" key="3">
    <source>
        <dbReference type="ARBA" id="ARBA00023136"/>
    </source>
</evidence>
<dbReference type="PANTHER" id="PTHR23526:SF2">
    <property type="entry name" value="MAJOR FACILITATOR SUPERFAMILY (MFS) PROFILE DOMAIN-CONTAINING PROTEIN"/>
    <property type="match status" value="1"/>
</dbReference>
<dbReference type="InterPro" id="IPR052528">
    <property type="entry name" value="Sugar_transport-like"/>
</dbReference>
<dbReference type="InterPro" id="IPR011701">
    <property type="entry name" value="MFS"/>
</dbReference>
<feature type="transmembrane region" description="Helical" evidence="4">
    <location>
        <begin position="154"/>
        <end position="174"/>
    </location>
</feature>
<dbReference type="SUPFAM" id="SSF103473">
    <property type="entry name" value="MFS general substrate transporter"/>
    <property type="match status" value="1"/>
</dbReference>
<dbReference type="InterPro" id="IPR016024">
    <property type="entry name" value="ARM-type_fold"/>
</dbReference>
<feature type="transmembrane region" description="Helical" evidence="4">
    <location>
        <begin position="399"/>
        <end position="420"/>
    </location>
</feature>
<dbReference type="RefSeq" id="WP_014623796.1">
    <property type="nucleotide sequence ID" value="NC_017583.1"/>
</dbReference>
<dbReference type="InterPro" id="IPR036259">
    <property type="entry name" value="MFS_trans_sf"/>
</dbReference>
<dbReference type="EMBL" id="CP002903">
    <property type="protein sequence ID" value="AEJ60390.1"/>
    <property type="molecule type" value="Genomic_DNA"/>
</dbReference>
<dbReference type="InterPro" id="IPR004155">
    <property type="entry name" value="PBS_lyase_HEAT"/>
</dbReference>
<evidence type="ECO:0000313" key="6">
    <source>
        <dbReference type="Proteomes" id="UP000007254"/>
    </source>
</evidence>
<name>G0GC26_WINT7</name>
<protein>
    <submittedName>
        <fullName evidence="5">Major facilitator superfamily MFS_1</fullName>
    </submittedName>
</protein>
<keyword evidence="6" id="KW-1185">Reference proteome</keyword>
<keyword evidence="2 4" id="KW-1133">Transmembrane helix</keyword>
<dbReference type="InterPro" id="IPR011989">
    <property type="entry name" value="ARM-like"/>
</dbReference>
<evidence type="ECO:0000256" key="4">
    <source>
        <dbReference type="SAM" id="Phobius"/>
    </source>
</evidence>
<dbReference type="STRING" id="869211.Spith_0103"/>
<feature type="transmembrane region" description="Helical" evidence="4">
    <location>
        <begin position="265"/>
        <end position="285"/>
    </location>
</feature>
<feature type="transmembrane region" description="Helical" evidence="4">
    <location>
        <begin position="78"/>
        <end position="99"/>
    </location>
</feature>
<dbReference type="AlphaFoldDB" id="G0GC26"/>
<dbReference type="GO" id="GO:0022857">
    <property type="term" value="F:transmembrane transporter activity"/>
    <property type="evidence" value="ECO:0007669"/>
    <property type="project" value="InterPro"/>
</dbReference>
<accession>G0GC26</accession>
<feature type="transmembrane region" description="Helical" evidence="4">
    <location>
        <begin position="232"/>
        <end position="253"/>
    </location>
</feature>
<keyword evidence="1 4" id="KW-0812">Transmembrane</keyword>
<reference evidence="5 6" key="1">
    <citation type="submission" date="2011-06" db="EMBL/GenBank/DDBJ databases">
        <title>The complete genome of Spirochaeta thermophila DSM 6578.</title>
        <authorList>
            <consortium name="US DOE Joint Genome Institute (JGI-PGF)"/>
            <person name="Lucas S."/>
            <person name="Lapidus A."/>
            <person name="Bruce D."/>
            <person name="Goodwin L."/>
            <person name="Pitluck S."/>
            <person name="Peters L."/>
            <person name="Kyrpides N."/>
            <person name="Mavromatis K."/>
            <person name="Ivanova N."/>
            <person name="Mikailova N."/>
            <person name="Pagani I."/>
            <person name="Chertkov O."/>
            <person name="Detter J.C."/>
            <person name="Tapia R."/>
            <person name="Han C."/>
            <person name="Land M."/>
            <person name="Hauser L."/>
            <person name="Markowitz V."/>
            <person name="Cheng J.-F."/>
            <person name="Hugenholtz P."/>
            <person name="Woyke T."/>
            <person name="Wu D."/>
            <person name="Spring S."/>
            <person name="Merkhoffer B."/>
            <person name="Schneider S."/>
            <person name="Klenk H.-P."/>
            <person name="Eisen J.A."/>
        </authorList>
    </citation>
    <scope>NUCLEOTIDE SEQUENCE [LARGE SCALE GENOMIC DNA]</scope>
    <source>
        <strain evidence="6">ATCC 700085 / DSM 6578 / Z-1203</strain>
    </source>
</reference>
<evidence type="ECO:0000256" key="2">
    <source>
        <dbReference type="ARBA" id="ARBA00022989"/>
    </source>
</evidence>
<sequence length="766" mass="84303">MLSQRELKRTMRYSLLSGVSFVFWFQVCSPQSLFNVFIKNYLGAGASGLGLLIAVISMMGVLQIFAVPLFNMVKTPKWVWLVTHLIHRLHSFVLAGVAFSVASGGDKETGFWIIVVTMGMSWALTNLTGSGWWSWMADLFPEEIRAEFFGKRSALSNVVNMIWFFAVSLSLDLVPEEGVFLFWGVVFIIGGIGGLADILFHLPMPARPHEREQGVGFKGLWEPLKDERFRPFLFVIGTILFAVNLSMPFLSPYIVDPRHVGAPNFWLGIQFILFQITWVLTAPLWGLSMDRFGRKPAVVLGVLGRLSWVGFLFLSPTNYQVIIPLASIVTGIFGPPLWDGMQQMMLSLAPERGRVSYVAWFWLVWGVASAGGSALGGVISDAVDAASFTIRGVGPVDGFQVVLSLSLFLCAVALMVLVGIEEGKGKTARYVLARLANPGVVRTYVNMGIIRGSVPSERVVSALRAVNERDSLLLEEVKARLNDPDEEVRREAIQALARLRASSAVDLLVSHLRDDSSSLRVEAARALGAIGDPRAIPALIEGLTSSSPELQLACTYALGEIGGEEAAGVLLSTLKDEESPEHLKVSGATAAAKLGVLEAAWEIIPLMHRSPNRVLKTQLAIALANLLGRPGEFYRLVTGGEQEEVRERMLRSLPAQCSRLLFRMGLPSKEVETIRKGITEAVDLFLEGRKEECRETLGEVGKRLVLLCAEARNIGEGTVFEKACRLDQRLGVWWWLLKKARETDDPGQLELDLLVLLYALGVMEIP</sequence>
<feature type="transmembrane region" description="Helical" evidence="4">
    <location>
        <begin position="359"/>
        <end position="379"/>
    </location>
</feature>
<dbReference type="Proteomes" id="UP000007254">
    <property type="component" value="Chromosome"/>
</dbReference>
<organism evidence="5 6">
    <name type="scientific">Winmispira thermophila (strain ATCC 700085 / DSM 6578 / Z-1203)</name>
    <name type="common">Spirochaeta thermophila</name>
    <dbReference type="NCBI Taxonomy" id="869211"/>
    <lineage>
        <taxon>Bacteria</taxon>
        <taxon>Pseudomonadati</taxon>
        <taxon>Spirochaetota</taxon>
        <taxon>Spirochaetia</taxon>
        <taxon>Winmispirales</taxon>
        <taxon>Winmispiraceae</taxon>
        <taxon>Winmispira</taxon>
    </lineage>
</organism>
<feature type="transmembrane region" description="Helical" evidence="4">
    <location>
        <begin position="321"/>
        <end position="338"/>
    </location>
</feature>
<dbReference type="Gene3D" id="1.20.1250.20">
    <property type="entry name" value="MFS general substrate transporter like domains"/>
    <property type="match status" value="2"/>
</dbReference>
<evidence type="ECO:0000313" key="5">
    <source>
        <dbReference type="EMBL" id="AEJ60390.1"/>
    </source>
</evidence>
<dbReference type="Pfam" id="PF07690">
    <property type="entry name" value="MFS_1"/>
    <property type="match status" value="1"/>
</dbReference>
<dbReference type="KEGG" id="stq:Spith_0103"/>
<feature type="transmembrane region" description="Helical" evidence="4">
    <location>
        <begin position="46"/>
        <end position="66"/>
    </location>
</feature>
<dbReference type="OrthoDB" id="1714505at2"/>
<gene>
    <name evidence="5" type="ordered locus">Spith_0103</name>
</gene>
<keyword evidence="3 4" id="KW-0472">Membrane</keyword>
<feature type="transmembrane region" description="Helical" evidence="4">
    <location>
        <begin position="180"/>
        <end position="202"/>
    </location>
</feature>
<proteinExistence type="predicted"/>
<dbReference type="HOGENOM" id="CLU_364427_0_0_12"/>
<dbReference type="PANTHER" id="PTHR23526">
    <property type="entry name" value="INTEGRAL MEMBRANE TRANSPORT PROTEIN-RELATED"/>
    <property type="match status" value="1"/>
</dbReference>
<dbReference type="Gene3D" id="1.25.10.10">
    <property type="entry name" value="Leucine-rich Repeat Variant"/>
    <property type="match status" value="1"/>
</dbReference>
<evidence type="ECO:0000256" key="1">
    <source>
        <dbReference type="ARBA" id="ARBA00022692"/>
    </source>
</evidence>
<dbReference type="SMART" id="SM00567">
    <property type="entry name" value="EZ_HEAT"/>
    <property type="match status" value="3"/>
</dbReference>